<feature type="region of interest" description="Disordered" evidence="1">
    <location>
        <begin position="80"/>
        <end position="99"/>
    </location>
</feature>
<reference evidence="3" key="1">
    <citation type="journal article" date="2017" name="Plant J.">
        <title>The pomegranate (Punica granatum L.) genome and the genomics of punicalagin biosynthesis.</title>
        <authorList>
            <person name="Qin G."/>
            <person name="Xu C."/>
            <person name="Ming R."/>
            <person name="Tang H."/>
            <person name="Guyot R."/>
            <person name="Kramer E.M."/>
            <person name="Hu Y."/>
            <person name="Yi X."/>
            <person name="Qi Y."/>
            <person name="Xu X."/>
            <person name="Gao Z."/>
            <person name="Pan H."/>
            <person name="Jian J."/>
            <person name="Tian Y."/>
            <person name="Yue Z."/>
            <person name="Xu Y."/>
        </authorList>
    </citation>
    <scope>NUCLEOTIDE SEQUENCE [LARGE SCALE GENOMIC DNA]</scope>
    <source>
        <strain evidence="3">cv. Dabenzi</strain>
    </source>
</reference>
<organism evidence="2 3">
    <name type="scientific">Punica granatum</name>
    <name type="common">Pomegranate</name>
    <dbReference type="NCBI Taxonomy" id="22663"/>
    <lineage>
        <taxon>Eukaryota</taxon>
        <taxon>Viridiplantae</taxon>
        <taxon>Streptophyta</taxon>
        <taxon>Embryophyta</taxon>
        <taxon>Tracheophyta</taxon>
        <taxon>Spermatophyta</taxon>
        <taxon>Magnoliopsida</taxon>
        <taxon>eudicotyledons</taxon>
        <taxon>Gunneridae</taxon>
        <taxon>Pentapetalae</taxon>
        <taxon>rosids</taxon>
        <taxon>malvids</taxon>
        <taxon>Myrtales</taxon>
        <taxon>Lythraceae</taxon>
        <taxon>Punica</taxon>
    </lineage>
</organism>
<proteinExistence type="predicted"/>
<comment type="caution">
    <text evidence="2">The sequence shown here is derived from an EMBL/GenBank/DDBJ whole genome shotgun (WGS) entry which is preliminary data.</text>
</comment>
<protein>
    <submittedName>
        <fullName evidence="2">Uncharacterized protein</fullName>
    </submittedName>
</protein>
<dbReference type="EMBL" id="MTKT01003950">
    <property type="protein sequence ID" value="OWM73386.1"/>
    <property type="molecule type" value="Genomic_DNA"/>
</dbReference>
<name>A0A218WL64_PUNGR</name>
<accession>A0A218WL64</accession>
<dbReference type="Proteomes" id="UP000197138">
    <property type="component" value="Unassembled WGS sequence"/>
</dbReference>
<gene>
    <name evidence="2" type="ORF">CDL15_Pgr026485</name>
</gene>
<evidence type="ECO:0000313" key="2">
    <source>
        <dbReference type="EMBL" id="OWM73386.1"/>
    </source>
</evidence>
<dbReference type="PANTHER" id="PTHR33401:SF19">
    <property type="entry name" value="(RAPE) HYPOTHETICAL PROTEIN"/>
    <property type="match status" value="1"/>
</dbReference>
<evidence type="ECO:0000256" key="1">
    <source>
        <dbReference type="SAM" id="MobiDB-lite"/>
    </source>
</evidence>
<evidence type="ECO:0000313" key="3">
    <source>
        <dbReference type="Proteomes" id="UP000197138"/>
    </source>
</evidence>
<feature type="compositionally biased region" description="Polar residues" evidence="1">
    <location>
        <begin position="80"/>
        <end position="94"/>
    </location>
</feature>
<sequence length="194" mass="22063">MRHFDVELELLSSLRQSVQLQRKPWAEQDRRTQQEESYFMKFLSCRIYCPFICFCKPSPHIHTSGSGPLKLQNGPQLPSTLVSVSNASDQSPAETTEVKDGSLVAAKGTGRCSKSSLRRVPSELEPKAHQKKKVQWVDFLGKELVEIREYESRCVINLLFTRFLYGIEMLHARSEVDDTDREGDGNRGCVCVIL</sequence>
<dbReference type="PANTHER" id="PTHR33401">
    <property type="entry name" value="LIGHT-HARVESTING COMPLEX-LIKE PROTEIN OHP2, CHLOROPLASTIC"/>
    <property type="match status" value="1"/>
</dbReference>
<dbReference type="AlphaFoldDB" id="A0A218WL64"/>